<keyword evidence="1" id="KW-0805">Transcription regulation</keyword>
<dbReference type="RefSeq" id="WP_042285799.1">
    <property type="nucleotide sequence ID" value="NZ_BAZE01000018.1"/>
</dbReference>
<dbReference type="InterPro" id="IPR000524">
    <property type="entry name" value="Tscrpt_reg_HTH_GntR"/>
</dbReference>
<comment type="caution">
    <text evidence="8">The sequence shown here is derived from an EMBL/GenBank/DDBJ whole genome shotgun (WGS) entry which is preliminary data.</text>
</comment>
<dbReference type="PROSITE" id="PS50949">
    <property type="entry name" value="HTH_GNTR"/>
    <property type="match status" value="1"/>
</dbReference>
<evidence type="ECO:0000256" key="1">
    <source>
        <dbReference type="ARBA" id="ARBA00023015"/>
    </source>
</evidence>
<evidence type="ECO:0000256" key="5">
    <source>
        <dbReference type="SAM" id="MobiDB-lite"/>
    </source>
</evidence>
<evidence type="ECO:0000256" key="2">
    <source>
        <dbReference type="ARBA" id="ARBA00023125"/>
    </source>
</evidence>
<dbReference type="EMBL" id="WWHY01000001">
    <property type="protein sequence ID" value="MYR32764.1"/>
    <property type="molecule type" value="Genomic_DNA"/>
</dbReference>
<dbReference type="InterPro" id="IPR009057">
    <property type="entry name" value="Homeodomain-like_sf"/>
</dbReference>
<dbReference type="InterPro" id="IPR036390">
    <property type="entry name" value="WH_DNA-bd_sf"/>
</dbReference>
<evidence type="ECO:0000259" key="6">
    <source>
        <dbReference type="PROSITE" id="PS50949"/>
    </source>
</evidence>
<dbReference type="SUPFAM" id="SSF46689">
    <property type="entry name" value="Homeodomain-like"/>
    <property type="match status" value="1"/>
</dbReference>
<dbReference type="InterPro" id="IPR036271">
    <property type="entry name" value="Tet_transcr_reg_TetR-rel_C_sf"/>
</dbReference>
<dbReference type="InterPro" id="IPR004111">
    <property type="entry name" value="Repressor_TetR_C"/>
</dbReference>
<proteinExistence type="predicted"/>
<keyword evidence="3" id="KW-0804">Transcription</keyword>
<evidence type="ECO:0000256" key="3">
    <source>
        <dbReference type="ARBA" id="ARBA00023163"/>
    </source>
</evidence>
<gene>
    <name evidence="8" type="ORF">GTW20_10865</name>
</gene>
<dbReference type="SMART" id="SM00345">
    <property type="entry name" value="HTH_GNTR"/>
    <property type="match status" value="1"/>
</dbReference>
<dbReference type="Pfam" id="PF02909">
    <property type="entry name" value="TetR_C_1"/>
    <property type="match status" value="1"/>
</dbReference>
<evidence type="ECO:0000259" key="7">
    <source>
        <dbReference type="PROSITE" id="PS50977"/>
    </source>
</evidence>
<dbReference type="GO" id="GO:0003700">
    <property type="term" value="F:DNA-binding transcription factor activity"/>
    <property type="evidence" value="ECO:0007669"/>
    <property type="project" value="InterPro"/>
</dbReference>
<dbReference type="GO" id="GO:0000976">
    <property type="term" value="F:transcription cis-regulatory region binding"/>
    <property type="evidence" value="ECO:0007669"/>
    <property type="project" value="TreeGrafter"/>
</dbReference>
<feature type="domain" description="HTH tetR-type" evidence="7">
    <location>
        <begin position="119"/>
        <end position="179"/>
    </location>
</feature>
<feature type="DNA-binding region" description="H-T-H motif" evidence="4">
    <location>
        <begin position="142"/>
        <end position="161"/>
    </location>
</feature>
<dbReference type="InterPro" id="IPR001647">
    <property type="entry name" value="HTH_TetR"/>
</dbReference>
<protein>
    <submittedName>
        <fullName evidence="8">GntR family transcriptional regulator</fullName>
    </submittedName>
</protein>
<name>A0A7K2ISI2_9ACTN</name>
<feature type="domain" description="HTH gntR-type" evidence="6">
    <location>
        <begin position="9"/>
        <end position="77"/>
    </location>
</feature>
<evidence type="ECO:0000313" key="8">
    <source>
        <dbReference type="EMBL" id="MYR32764.1"/>
    </source>
</evidence>
<feature type="region of interest" description="Disordered" evidence="5">
    <location>
        <begin position="75"/>
        <end position="123"/>
    </location>
</feature>
<evidence type="ECO:0000313" key="9">
    <source>
        <dbReference type="Proteomes" id="UP000467124"/>
    </source>
</evidence>
<dbReference type="SUPFAM" id="SSF48498">
    <property type="entry name" value="Tetracyclin repressor-like, C-terminal domain"/>
    <property type="match status" value="1"/>
</dbReference>
<dbReference type="CDD" id="cd07377">
    <property type="entry name" value="WHTH_GntR"/>
    <property type="match status" value="1"/>
</dbReference>
<dbReference type="Pfam" id="PF00392">
    <property type="entry name" value="GntR"/>
    <property type="match status" value="1"/>
</dbReference>
<reference evidence="8 9" key="1">
    <citation type="journal article" date="2019" name="Nat. Commun.">
        <title>The antimicrobial potential of Streptomyces from insect microbiomes.</title>
        <authorList>
            <person name="Chevrette M.G."/>
            <person name="Carlson C.M."/>
            <person name="Ortega H.E."/>
            <person name="Thomas C."/>
            <person name="Ananiev G.E."/>
            <person name="Barns K.J."/>
            <person name="Book A.J."/>
            <person name="Cagnazzo J."/>
            <person name="Carlos C."/>
            <person name="Flanigan W."/>
            <person name="Grubbs K.J."/>
            <person name="Horn H.A."/>
            <person name="Hoffmann F.M."/>
            <person name="Klassen J.L."/>
            <person name="Knack J.J."/>
            <person name="Lewin G.R."/>
            <person name="McDonald B.R."/>
            <person name="Muller L."/>
            <person name="Melo W.G.P."/>
            <person name="Pinto-Tomas A.A."/>
            <person name="Schmitz A."/>
            <person name="Wendt-Pienkowski E."/>
            <person name="Wildman S."/>
            <person name="Zhao M."/>
            <person name="Zhang F."/>
            <person name="Bugni T.S."/>
            <person name="Andes D.R."/>
            <person name="Pupo M.T."/>
            <person name="Currie C.R."/>
        </authorList>
    </citation>
    <scope>NUCLEOTIDE SEQUENCE [LARGE SCALE GENOMIC DNA]</scope>
    <source>
        <strain evidence="8 9">SID5840</strain>
    </source>
</reference>
<accession>A0A7K2ISI2</accession>
<evidence type="ECO:0000256" key="4">
    <source>
        <dbReference type="PROSITE-ProRule" id="PRU00335"/>
    </source>
</evidence>
<dbReference type="Pfam" id="PF00440">
    <property type="entry name" value="TetR_N"/>
    <property type="match status" value="1"/>
</dbReference>
<dbReference type="Gene3D" id="1.10.10.60">
    <property type="entry name" value="Homeodomain-like"/>
    <property type="match status" value="1"/>
</dbReference>
<feature type="compositionally biased region" description="Basic and acidic residues" evidence="5">
    <location>
        <begin position="110"/>
        <end position="123"/>
    </location>
</feature>
<dbReference type="GO" id="GO:0045892">
    <property type="term" value="P:negative regulation of DNA-templated transcription"/>
    <property type="evidence" value="ECO:0007669"/>
    <property type="project" value="InterPro"/>
</dbReference>
<dbReference type="InterPro" id="IPR050109">
    <property type="entry name" value="HTH-type_TetR-like_transc_reg"/>
</dbReference>
<dbReference type="Gene3D" id="1.10.357.10">
    <property type="entry name" value="Tetracycline Repressor, domain 2"/>
    <property type="match status" value="1"/>
</dbReference>
<keyword evidence="2 4" id="KW-0238">DNA-binding</keyword>
<organism evidence="8 9">
    <name type="scientific">Nocardiopsis alba</name>
    <dbReference type="NCBI Taxonomy" id="53437"/>
    <lineage>
        <taxon>Bacteria</taxon>
        <taxon>Bacillati</taxon>
        <taxon>Actinomycetota</taxon>
        <taxon>Actinomycetes</taxon>
        <taxon>Streptosporangiales</taxon>
        <taxon>Nocardiopsidaceae</taxon>
        <taxon>Nocardiopsis</taxon>
    </lineage>
</organism>
<dbReference type="GeneID" id="91394239"/>
<dbReference type="AlphaFoldDB" id="A0A7K2ISI2"/>
<dbReference type="PANTHER" id="PTHR30055">
    <property type="entry name" value="HTH-TYPE TRANSCRIPTIONAL REGULATOR RUTR"/>
    <property type="match status" value="1"/>
</dbReference>
<sequence>MNEDTESGLAPYARIVADIRSCIDTGELRPGDRVPSTREITRRWGVAMATATKALTVLRREGRVEAVRGVGTVVRRAPTTDPVPADPAGPVAETSEDGGSRGRSRTTPGAERRPHPEPHLTREGIVRAAIAIADDEGIEGLSMRRVSTELRVSTMALYRHVASKGELLTEMVDHLYTVDALPEPPPDDWRRALEVALLGEWEIYRRHPWAARLTVMAGGVVSPGLMRNAEWMMRVIVAQGNTPDEALEILTIVSAYTSGMALQATRVALEEHEIGMDAAQWWCHRGPDLHRLADQGAYPTMFGVSGPPDVDGMFEPGMRRLLDGIAPLMERTGTL</sequence>
<dbReference type="SUPFAM" id="SSF46785">
    <property type="entry name" value="Winged helix' DNA-binding domain"/>
    <property type="match status" value="1"/>
</dbReference>
<feature type="compositionally biased region" description="Low complexity" evidence="5">
    <location>
        <begin position="75"/>
        <end position="93"/>
    </location>
</feature>
<dbReference type="PROSITE" id="PS50977">
    <property type="entry name" value="HTH_TETR_2"/>
    <property type="match status" value="1"/>
</dbReference>
<dbReference type="Proteomes" id="UP000467124">
    <property type="component" value="Unassembled WGS sequence"/>
</dbReference>
<dbReference type="Gene3D" id="1.10.10.10">
    <property type="entry name" value="Winged helix-like DNA-binding domain superfamily/Winged helix DNA-binding domain"/>
    <property type="match status" value="1"/>
</dbReference>
<dbReference type="PANTHER" id="PTHR30055:SF151">
    <property type="entry name" value="TRANSCRIPTIONAL REGULATORY PROTEIN"/>
    <property type="match status" value="1"/>
</dbReference>
<dbReference type="InterPro" id="IPR036388">
    <property type="entry name" value="WH-like_DNA-bd_sf"/>
</dbReference>